<dbReference type="PANTHER" id="PTHR47859">
    <property type="entry name" value="PENTATRICOPEPTIDE REPEAT-CONTAINING PROTEIN"/>
    <property type="match status" value="1"/>
</dbReference>
<name>A0A1R3K7L2_COCAP</name>
<dbReference type="PANTHER" id="PTHR47859:SF1">
    <property type="entry name" value="PENTATRICOPEPTIDE REPEAT-CONTAINING PROTEIN"/>
    <property type="match status" value="1"/>
</dbReference>
<dbReference type="Pfam" id="PF13812">
    <property type="entry name" value="PPR_3"/>
    <property type="match status" value="1"/>
</dbReference>
<keyword evidence="4" id="KW-1185">Reference proteome</keyword>
<dbReference type="OMA" id="EMGENEH"/>
<gene>
    <name evidence="3" type="ORF">CCACVL1_02610</name>
</gene>
<feature type="repeat" description="PPR" evidence="2">
    <location>
        <begin position="367"/>
        <end position="401"/>
    </location>
</feature>
<comment type="caution">
    <text evidence="3">The sequence shown here is derived from an EMBL/GenBank/DDBJ whole genome shotgun (WGS) entry which is preliminary data.</text>
</comment>
<organism evidence="3 4">
    <name type="scientific">Corchorus capsularis</name>
    <name type="common">Jute</name>
    <dbReference type="NCBI Taxonomy" id="210143"/>
    <lineage>
        <taxon>Eukaryota</taxon>
        <taxon>Viridiplantae</taxon>
        <taxon>Streptophyta</taxon>
        <taxon>Embryophyta</taxon>
        <taxon>Tracheophyta</taxon>
        <taxon>Spermatophyta</taxon>
        <taxon>Magnoliopsida</taxon>
        <taxon>eudicotyledons</taxon>
        <taxon>Gunneridae</taxon>
        <taxon>Pentapetalae</taxon>
        <taxon>rosids</taxon>
        <taxon>malvids</taxon>
        <taxon>Malvales</taxon>
        <taxon>Malvaceae</taxon>
        <taxon>Grewioideae</taxon>
        <taxon>Apeibeae</taxon>
        <taxon>Corchorus</taxon>
    </lineage>
</organism>
<evidence type="ECO:0000256" key="1">
    <source>
        <dbReference type="ARBA" id="ARBA00022737"/>
    </source>
</evidence>
<evidence type="ECO:0008006" key="5">
    <source>
        <dbReference type="Google" id="ProtNLM"/>
    </source>
</evidence>
<dbReference type="PROSITE" id="PS51375">
    <property type="entry name" value="PPR"/>
    <property type="match status" value="2"/>
</dbReference>
<evidence type="ECO:0000256" key="2">
    <source>
        <dbReference type="PROSITE-ProRule" id="PRU00708"/>
    </source>
</evidence>
<dbReference type="OrthoDB" id="119302at2759"/>
<dbReference type="InterPro" id="IPR011990">
    <property type="entry name" value="TPR-like_helical_dom_sf"/>
</dbReference>
<dbReference type="STRING" id="210143.A0A1R3K7L2"/>
<dbReference type="NCBIfam" id="TIGR00756">
    <property type="entry name" value="PPR"/>
    <property type="match status" value="2"/>
</dbReference>
<dbReference type="Gramene" id="OMP03083">
    <property type="protein sequence ID" value="OMP03083"/>
    <property type="gene ID" value="CCACVL1_02610"/>
</dbReference>
<dbReference type="AlphaFoldDB" id="A0A1R3K7L2"/>
<feature type="repeat" description="PPR" evidence="2">
    <location>
        <begin position="402"/>
        <end position="436"/>
    </location>
</feature>
<evidence type="ECO:0000313" key="3">
    <source>
        <dbReference type="EMBL" id="OMP03083.1"/>
    </source>
</evidence>
<accession>A0A1R3K7L2</accession>
<protein>
    <recommendedName>
        <fullName evidence="5">Pentacotripeptide-repeat region of PRORP domain-containing protein</fullName>
    </recommendedName>
</protein>
<dbReference type="EMBL" id="AWWV01006136">
    <property type="protein sequence ID" value="OMP03083.1"/>
    <property type="molecule type" value="Genomic_DNA"/>
</dbReference>
<proteinExistence type="predicted"/>
<evidence type="ECO:0000313" key="4">
    <source>
        <dbReference type="Proteomes" id="UP000188268"/>
    </source>
</evidence>
<dbReference type="Gene3D" id="1.25.40.10">
    <property type="entry name" value="Tetratricopeptide repeat domain"/>
    <property type="match status" value="2"/>
</dbReference>
<reference evidence="3 4" key="1">
    <citation type="submission" date="2013-09" db="EMBL/GenBank/DDBJ databases">
        <title>Corchorus capsularis genome sequencing.</title>
        <authorList>
            <person name="Alam M."/>
            <person name="Haque M.S."/>
            <person name="Islam M.S."/>
            <person name="Emdad E.M."/>
            <person name="Islam M.M."/>
            <person name="Ahmed B."/>
            <person name="Halim A."/>
            <person name="Hossen Q.M.M."/>
            <person name="Hossain M.Z."/>
            <person name="Ahmed R."/>
            <person name="Khan M.M."/>
            <person name="Islam R."/>
            <person name="Rashid M.M."/>
            <person name="Khan S.A."/>
            <person name="Rahman M.S."/>
            <person name="Alam M."/>
        </authorList>
    </citation>
    <scope>NUCLEOTIDE SEQUENCE [LARGE SCALE GENOMIC DNA]</scope>
    <source>
        <strain evidence="4">cv. CVL-1</strain>
        <tissue evidence="3">Whole seedling</tissue>
    </source>
</reference>
<dbReference type="InterPro" id="IPR002885">
    <property type="entry name" value="PPR_rpt"/>
</dbReference>
<dbReference type="Proteomes" id="UP000188268">
    <property type="component" value="Unassembled WGS sequence"/>
</dbReference>
<dbReference type="Pfam" id="PF01535">
    <property type="entry name" value="PPR"/>
    <property type="match status" value="1"/>
</dbReference>
<sequence>MRRVRIPLLSIADTLYKSKYLGHGRRNVTVKLDQYRTVATINGHVYLGHRVWTRANSLQAQIVDALRLGDRSRASSLLLDLDDGNQSLKAEDFVYILKYCAISPDPLFVMETWRLMEEKEISLNYQCYFLMIQALCRGGYLEEACNLIKFLGENHGMHPRMSIFNYFLGACAKMQSVNHANQCLDLMERRRAGKNEITYLELLKFAHYVYNNVRLSALSSSKFSFVIHVFTLAVSQQNISAVHEIWKDYIKNYSLNIFSLQRFIRSFSRLKDLKSAYETLQHMVGLAISGKFFVSNTAEVRPYFPRLDIPIPSRVESGSLKVEMGENEHSLALKFDTDASDIGKCEFVSTTTGTLNGYISTPVMKVLRFSFSDVIEACAKAQDHELAEQLMVQMQTLGLQPSNYTYNCFVRACIIARGFSHGMEMLKKMEERNLKPLNATLAALSVQCSEALELDLAEALLDQACGCRYPYPYNAFLKACAAMVTEPHIPIVVPFLI</sequence>
<keyword evidence="1" id="KW-0677">Repeat</keyword>